<keyword evidence="2" id="KW-1185">Reference proteome</keyword>
<dbReference type="OrthoDB" id="685863at2"/>
<evidence type="ECO:0000313" key="2">
    <source>
        <dbReference type="Proteomes" id="UP000290545"/>
    </source>
</evidence>
<gene>
    <name evidence="1" type="ORF">ESB13_09505</name>
</gene>
<protein>
    <submittedName>
        <fullName evidence="1">Uncharacterized protein</fullName>
    </submittedName>
</protein>
<evidence type="ECO:0000313" key="1">
    <source>
        <dbReference type="EMBL" id="RXK86997.1"/>
    </source>
</evidence>
<organism evidence="1 2">
    <name type="scientific">Filimonas effusa</name>
    <dbReference type="NCBI Taxonomy" id="2508721"/>
    <lineage>
        <taxon>Bacteria</taxon>
        <taxon>Pseudomonadati</taxon>
        <taxon>Bacteroidota</taxon>
        <taxon>Chitinophagia</taxon>
        <taxon>Chitinophagales</taxon>
        <taxon>Chitinophagaceae</taxon>
        <taxon>Filimonas</taxon>
    </lineage>
</organism>
<name>A0A4Q1DC18_9BACT</name>
<dbReference type="Proteomes" id="UP000290545">
    <property type="component" value="Unassembled WGS sequence"/>
</dbReference>
<dbReference type="AlphaFoldDB" id="A0A4Q1DC18"/>
<proteinExistence type="predicted"/>
<reference evidence="1 2" key="1">
    <citation type="submission" date="2019-01" db="EMBL/GenBank/DDBJ databases">
        <title>Filimonas sp. strain TTM-71.</title>
        <authorList>
            <person name="Chen W.-M."/>
        </authorList>
    </citation>
    <scope>NUCLEOTIDE SEQUENCE [LARGE SCALE GENOMIC DNA]</scope>
    <source>
        <strain evidence="1 2">TTM-71</strain>
    </source>
</reference>
<sequence length="177" mass="20501">MKKHFCIASRLNNSEFLILKKDDRLGPGPMCYDSVEKAKGFFQPFYHILSTENIDSEIYRTNLATLATIFPVIVAFNINTILEELVKWRDGELVYTSQEHIVPIPHFLCPMKKGFIEKYLELDIFKDIESISRIAENGDIEVSSFKIHRSYEGEKFEIDPLTEEKAIKILNRKGPID</sequence>
<dbReference type="RefSeq" id="WP_129002747.1">
    <property type="nucleotide sequence ID" value="NZ_SDHZ01000001.1"/>
</dbReference>
<accession>A0A4Q1DC18</accession>
<dbReference type="EMBL" id="SDHZ01000001">
    <property type="protein sequence ID" value="RXK86997.1"/>
    <property type="molecule type" value="Genomic_DNA"/>
</dbReference>
<comment type="caution">
    <text evidence="1">The sequence shown here is derived from an EMBL/GenBank/DDBJ whole genome shotgun (WGS) entry which is preliminary data.</text>
</comment>